<dbReference type="EMBL" id="CP023671">
    <property type="protein sequence ID" value="AYE33605.1"/>
    <property type="molecule type" value="Genomic_DNA"/>
</dbReference>
<dbReference type="Proteomes" id="UP000280586">
    <property type="component" value="Chromosome"/>
</dbReference>
<dbReference type="GO" id="GO:0016020">
    <property type="term" value="C:membrane"/>
    <property type="evidence" value="ECO:0007669"/>
    <property type="project" value="UniProtKB-SubCell"/>
</dbReference>
<dbReference type="SUPFAM" id="SSF47384">
    <property type="entry name" value="Homodimeric domain of signal transducing histidine kinase"/>
    <property type="match status" value="1"/>
</dbReference>
<dbReference type="PROSITE" id="PS50109">
    <property type="entry name" value="HIS_KIN"/>
    <property type="match status" value="1"/>
</dbReference>
<dbReference type="Pfam" id="PF00512">
    <property type="entry name" value="HisKA"/>
    <property type="match status" value="1"/>
</dbReference>
<dbReference type="GO" id="GO:0005524">
    <property type="term" value="F:ATP binding"/>
    <property type="evidence" value="ECO:0007669"/>
    <property type="project" value="UniProtKB-KW"/>
</dbReference>
<feature type="transmembrane region" description="Helical" evidence="8">
    <location>
        <begin position="20"/>
        <end position="40"/>
    </location>
</feature>
<name>A0A9N7JKB0_CLOSE</name>
<feature type="domain" description="Histidine kinase" evidence="9">
    <location>
        <begin position="555"/>
        <end position="770"/>
    </location>
</feature>
<dbReference type="Pfam" id="PF02518">
    <property type="entry name" value="HATPase_c"/>
    <property type="match status" value="1"/>
</dbReference>
<dbReference type="InterPro" id="IPR036890">
    <property type="entry name" value="HATPase_C_sf"/>
</dbReference>
<reference evidence="10 12" key="1">
    <citation type="submission" date="2017-09" db="EMBL/GenBank/DDBJ databases">
        <authorList>
            <person name="Thomas P."/>
            <person name="Seyboldt C."/>
        </authorList>
    </citation>
    <scope>NUCLEOTIDE SEQUENCE [LARGE SCALE GENOMIC DNA]</scope>
    <source>
        <strain evidence="10 12">DSM 7534</strain>
    </source>
</reference>
<dbReference type="InterPro" id="IPR050351">
    <property type="entry name" value="BphY/WalK/GraS-like"/>
</dbReference>
<dbReference type="InterPro" id="IPR005467">
    <property type="entry name" value="His_kinase_dom"/>
</dbReference>
<evidence type="ECO:0000256" key="8">
    <source>
        <dbReference type="SAM" id="Phobius"/>
    </source>
</evidence>
<gene>
    <name evidence="10" type="ORF">CP523_03545</name>
    <name evidence="11" type="ORF">NH397_11780</name>
</gene>
<dbReference type="Gene3D" id="3.30.450.20">
    <property type="entry name" value="PAS domain"/>
    <property type="match status" value="1"/>
</dbReference>
<dbReference type="PANTHER" id="PTHR42878">
    <property type="entry name" value="TWO-COMPONENT HISTIDINE KINASE"/>
    <property type="match status" value="1"/>
</dbReference>
<dbReference type="SMART" id="SM00387">
    <property type="entry name" value="HATPase_c"/>
    <property type="match status" value="1"/>
</dbReference>
<dbReference type="KEGG" id="csep:CP523_03545"/>
<accession>A0A9N7JKB0</accession>
<dbReference type="Gene3D" id="3.30.565.10">
    <property type="entry name" value="Histidine kinase-like ATPase, C-terminal domain"/>
    <property type="match status" value="1"/>
</dbReference>
<evidence type="ECO:0000259" key="9">
    <source>
        <dbReference type="PROSITE" id="PS50109"/>
    </source>
</evidence>
<evidence type="ECO:0000256" key="3">
    <source>
        <dbReference type="ARBA" id="ARBA00012438"/>
    </source>
</evidence>
<dbReference type="InterPro" id="IPR036097">
    <property type="entry name" value="HisK_dim/P_sf"/>
</dbReference>
<sequence>MKYKSVKKINVKDKFYKVLMSIVLGLTSFILTFIFINAYIYNLKIGTGLNLILPILVTLNWGSIYGLLSMSIGLAGVYPFIIFDGNIILAIFTFMYDLVFIVLHGLGKNSRKNKRTIINNIYILQILYSIFVILSMIVFTVIYKKSILDVSIRLFIIKEVIGKFAVISIGTTLMKLPFIKKIFKIKSNSVDLKNTKIMALVIAIGTTFFLGVISITQYLIEEDKTFRWIISPTDKEKLVYIMSLTILIIIAGKIIDLYEKAIKAIKEAEINKLEYIKAKYKQKETEELYKLILYKSLNSVVIYEAVYDENKNVVDLQYVYANKSYRDLMGLSDEKIIGKLRRKDLGLVDEGLDKYYEILEKNKEYKYIEVYNKKNDRYFLVNGFKLKENKLALIILDISKIIKTKNELNSILESTDEFIWVVDKEYKLIRYNSSLARYIKKIYGLDIDKNLEDISKLYDSHESNWNKYYERAIKEGRVKIDCVPIIGGLELEVTLNPIYKDNEISKIAIFGKDVTERNKARNDLIKLNSELEEKIFNRTRKLQIAVNELEAFNYTIAHDIKSPLRAIEAYVRFTLEDHIETLDEEVINTLNEISKITQNITDMTNKLLDYSCTSISNIDRKNINIEDVFFEVFKEIKLSCLERKIVFKINDKLPIVDVDETLIRILIYNLLSNAIKFTRYKEKAFIEVGYKDEKEKYIFYVKDNGIGFDMAYSNKLFDLFERVHSIDEFEGNGIGLTTAKKILEKHNGEIWIESKVNEGTVVYFSLLKVN</sequence>
<dbReference type="InterPro" id="IPR004358">
    <property type="entry name" value="Sig_transdc_His_kin-like_C"/>
</dbReference>
<dbReference type="Gene3D" id="1.10.287.130">
    <property type="match status" value="1"/>
</dbReference>
<dbReference type="SMART" id="SM00388">
    <property type="entry name" value="HisKA"/>
    <property type="match status" value="1"/>
</dbReference>
<dbReference type="Proteomes" id="UP001055437">
    <property type="component" value="Chromosome"/>
</dbReference>
<dbReference type="GO" id="GO:0030295">
    <property type="term" value="F:protein kinase activator activity"/>
    <property type="evidence" value="ECO:0007669"/>
    <property type="project" value="TreeGrafter"/>
</dbReference>
<dbReference type="InterPro" id="IPR003661">
    <property type="entry name" value="HisK_dim/P_dom"/>
</dbReference>
<dbReference type="GeneID" id="303559756"/>
<feature type="transmembrane region" description="Helical" evidence="8">
    <location>
        <begin position="155"/>
        <end position="176"/>
    </location>
</feature>
<dbReference type="SUPFAM" id="SSF55874">
    <property type="entry name" value="ATPase domain of HSP90 chaperone/DNA topoisomerase II/histidine kinase"/>
    <property type="match status" value="1"/>
</dbReference>
<comment type="catalytic activity">
    <reaction evidence="1">
        <text>ATP + protein L-histidine = ADP + protein N-phospho-L-histidine.</text>
        <dbReference type="EC" id="2.7.13.3"/>
    </reaction>
</comment>
<keyword evidence="6 10" id="KW-0418">Kinase</keyword>
<dbReference type="GO" id="GO:0000155">
    <property type="term" value="F:phosphorelay sensor kinase activity"/>
    <property type="evidence" value="ECO:0007669"/>
    <property type="project" value="InterPro"/>
</dbReference>
<dbReference type="FunFam" id="3.30.565.10:FF:000006">
    <property type="entry name" value="Sensor histidine kinase WalK"/>
    <property type="match status" value="1"/>
</dbReference>
<keyword evidence="11" id="KW-0067">ATP-binding</keyword>
<evidence type="ECO:0000256" key="2">
    <source>
        <dbReference type="ARBA" id="ARBA00004370"/>
    </source>
</evidence>
<keyword evidence="13" id="KW-1185">Reference proteome</keyword>
<evidence type="ECO:0000256" key="6">
    <source>
        <dbReference type="ARBA" id="ARBA00022777"/>
    </source>
</evidence>
<dbReference type="InterPro" id="IPR003594">
    <property type="entry name" value="HATPase_dom"/>
</dbReference>
<feature type="transmembrane region" description="Helical" evidence="8">
    <location>
        <begin position="240"/>
        <end position="258"/>
    </location>
</feature>
<evidence type="ECO:0000313" key="10">
    <source>
        <dbReference type="EMBL" id="AYE33605.1"/>
    </source>
</evidence>
<dbReference type="PANTHER" id="PTHR42878:SF15">
    <property type="entry name" value="BACTERIOPHYTOCHROME"/>
    <property type="match status" value="1"/>
</dbReference>
<keyword evidence="4" id="KW-0597">Phosphoprotein</keyword>
<reference evidence="11" key="2">
    <citation type="submission" date="2022-06" db="EMBL/GenBank/DDBJ databases">
        <authorList>
            <person name="Holder M.E."/>
            <person name="Ajami N.J."/>
            <person name="Petrosino J.F."/>
        </authorList>
    </citation>
    <scope>NUCLEOTIDE SEQUENCE</scope>
    <source>
        <strain evidence="11">RMA 8861</strain>
    </source>
</reference>
<feature type="transmembrane region" description="Helical" evidence="8">
    <location>
        <begin position="52"/>
        <end position="81"/>
    </location>
</feature>
<dbReference type="GO" id="GO:0000156">
    <property type="term" value="F:phosphorelay response regulator activity"/>
    <property type="evidence" value="ECO:0007669"/>
    <property type="project" value="TreeGrafter"/>
</dbReference>
<evidence type="ECO:0000256" key="7">
    <source>
        <dbReference type="ARBA" id="ARBA00023012"/>
    </source>
</evidence>
<dbReference type="Pfam" id="PF13426">
    <property type="entry name" value="PAS_9"/>
    <property type="match status" value="1"/>
</dbReference>
<keyword evidence="8" id="KW-0472">Membrane</keyword>
<dbReference type="EMBL" id="CP099799">
    <property type="protein sequence ID" value="USS00164.1"/>
    <property type="molecule type" value="Genomic_DNA"/>
</dbReference>
<feature type="transmembrane region" description="Helical" evidence="8">
    <location>
        <begin position="119"/>
        <end position="143"/>
    </location>
</feature>
<keyword evidence="8" id="KW-1133">Transmembrane helix</keyword>
<organism evidence="10 12">
    <name type="scientific">Clostridium septicum</name>
    <dbReference type="NCBI Taxonomy" id="1504"/>
    <lineage>
        <taxon>Bacteria</taxon>
        <taxon>Bacillati</taxon>
        <taxon>Bacillota</taxon>
        <taxon>Clostridia</taxon>
        <taxon>Eubacteriales</taxon>
        <taxon>Clostridiaceae</taxon>
        <taxon>Clostridium</taxon>
    </lineage>
</organism>
<dbReference type="RefSeq" id="WP_066677933.1">
    <property type="nucleotide sequence ID" value="NZ_CABMIZ010000033.1"/>
</dbReference>
<dbReference type="AlphaFoldDB" id="A0A9N7JKB0"/>
<feature type="transmembrane region" description="Helical" evidence="8">
    <location>
        <begin position="87"/>
        <end position="107"/>
    </location>
</feature>
<evidence type="ECO:0000256" key="4">
    <source>
        <dbReference type="ARBA" id="ARBA00022553"/>
    </source>
</evidence>
<dbReference type="GO" id="GO:0007234">
    <property type="term" value="P:osmosensory signaling via phosphorelay pathway"/>
    <property type="evidence" value="ECO:0007669"/>
    <property type="project" value="TreeGrafter"/>
</dbReference>
<evidence type="ECO:0000313" key="13">
    <source>
        <dbReference type="Proteomes" id="UP001055437"/>
    </source>
</evidence>
<evidence type="ECO:0000313" key="11">
    <source>
        <dbReference type="EMBL" id="USS00164.1"/>
    </source>
</evidence>
<protein>
    <recommendedName>
        <fullName evidence="3">histidine kinase</fullName>
        <ecNumber evidence="3">2.7.13.3</ecNumber>
    </recommendedName>
</protein>
<dbReference type="PRINTS" id="PR00344">
    <property type="entry name" value="BCTRLSENSOR"/>
</dbReference>
<dbReference type="InterPro" id="IPR000014">
    <property type="entry name" value="PAS"/>
</dbReference>
<dbReference type="OrthoDB" id="9813394at2"/>
<evidence type="ECO:0000313" key="12">
    <source>
        <dbReference type="Proteomes" id="UP000280586"/>
    </source>
</evidence>
<proteinExistence type="predicted"/>
<keyword evidence="5" id="KW-0808">Transferase</keyword>
<keyword evidence="7" id="KW-0902">Two-component regulatory system</keyword>
<feature type="transmembrane region" description="Helical" evidence="8">
    <location>
        <begin position="197"/>
        <end position="220"/>
    </location>
</feature>
<evidence type="ECO:0000256" key="5">
    <source>
        <dbReference type="ARBA" id="ARBA00022679"/>
    </source>
</evidence>
<keyword evidence="8" id="KW-0812">Transmembrane</keyword>
<dbReference type="EC" id="2.7.13.3" evidence="3"/>
<evidence type="ECO:0000256" key="1">
    <source>
        <dbReference type="ARBA" id="ARBA00000085"/>
    </source>
</evidence>
<dbReference type="CDD" id="cd00082">
    <property type="entry name" value="HisKA"/>
    <property type="match status" value="1"/>
</dbReference>
<keyword evidence="11" id="KW-0547">Nucleotide-binding</keyword>
<comment type="subcellular location">
    <subcellularLocation>
        <location evidence="2">Membrane</location>
    </subcellularLocation>
</comment>